<comment type="subcellular location">
    <subcellularLocation>
        <location evidence="2">Cytoplasm</location>
    </subcellularLocation>
</comment>
<dbReference type="EC" id="3.1.1.96" evidence="2"/>
<dbReference type="GO" id="GO:0019478">
    <property type="term" value="P:D-amino acid catabolic process"/>
    <property type="evidence" value="ECO:0007669"/>
    <property type="project" value="UniProtKB-UniRule"/>
</dbReference>
<comment type="catalytic activity">
    <reaction evidence="2">
        <text>glycyl-tRNA(Ala) + H2O = tRNA(Ala) + glycine + H(+)</text>
        <dbReference type="Rhea" id="RHEA:53744"/>
        <dbReference type="Rhea" id="RHEA-COMP:9657"/>
        <dbReference type="Rhea" id="RHEA-COMP:13640"/>
        <dbReference type="ChEBI" id="CHEBI:15377"/>
        <dbReference type="ChEBI" id="CHEBI:15378"/>
        <dbReference type="ChEBI" id="CHEBI:57305"/>
        <dbReference type="ChEBI" id="CHEBI:78442"/>
        <dbReference type="ChEBI" id="CHEBI:78522"/>
    </reaction>
</comment>
<keyword evidence="2" id="KW-0694">RNA-binding</keyword>
<keyword evidence="2" id="KW-0963">Cytoplasm</keyword>
<comment type="subunit">
    <text evidence="2">Homodimer.</text>
</comment>
<comment type="catalytic activity">
    <reaction evidence="2">
        <text>a D-aminoacyl-tRNA + H2O = a tRNA + a D-alpha-amino acid + H(+)</text>
        <dbReference type="Rhea" id="RHEA:13953"/>
        <dbReference type="Rhea" id="RHEA-COMP:10123"/>
        <dbReference type="Rhea" id="RHEA-COMP:10124"/>
        <dbReference type="ChEBI" id="CHEBI:15377"/>
        <dbReference type="ChEBI" id="CHEBI:15378"/>
        <dbReference type="ChEBI" id="CHEBI:59871"/>
        <dbReference type="ChEBI" id="CHEBI:78442"/>
        <dbReference type="ChEBI" id="CHEBI:79333"/>
        <dbReference type="EC" id="3.1.1.96"/>
    </reaction>
</comment>
<protein>
    <recommendedName>
        <fullName evidence="2">D-aminoacyl-tRNA deacylase</fullName>
        <shortName evidence="2">DTD</shortName>
        <ecNumber evidence="2">3.1.1.96</ecNumber>
    </recommendedName>
    <alternativeName>
        <fullName evidence="2">Gly-tRNA(Ala) deacylase</fullName>
        <ecNumber evidence="2">3.1.1.-</ecNumber>
    </alternativeName>
</protein>
<proteinExistence type="inferred from homology"/>
<dbReference type="GO" id="GO:0043908">
    <property type="term" value="F:Ser(Gly)-tRNA(Ala) hydrolase activity"/>
    <property type="evidence" value="ECO:0007669"/>
    <property type="project" value="UniProtKB-UniRule"/>
</dbReference>
<dbReference type="PANTHER" id="PTHR10472:SF5">
    <property type="entry name" value="D-AMINOACYL-TRNA DEACYLASE 1"/>
    <property type="match status" value="1"/>
</dbReference>
<dbReference type="Pfam" id="PF02580">
    <property type="entry name" value="Tyr_Deacylase"/>
    <property type="match status" value="1"/>
</dbReference>
<dbReference type="GO" id="GO:0051500">
    <property type="term" value="F:D-tyrosyl-tRNA(Tyr) deacylase activity"/>
    <property type="evidence" value="ECO:0007669"/>
    <property type="project" value="TreeGrafter"/>
</dbReference>
<dbReference type="RefSeq" id="WP_142454071.1">
    <property type="nucleotide sequence ID" value="NZ_FXTP01000006.1"/>
</dbReference>
<dbReference type="CDD" id="cd00563">
    <property type="entry name" value="Dtyr_deacylase"/>
    <property type="match status" value="1"/>
</dbReference>
<dbReference type="PANTHER" id="PTHR10472">
    <property type="entry name" value="D-TYROSYL-TRNA TYR DEACYLASE"/>
    <property type="match status" value="1"/>
</dbReference>
<evidence type="ECO:0000256" key="1">
    <source>
        <dbReference type="ARBA" id="ARBA00009673"/>
    </source>
</evidence>
<dbReference type="InterPro" id="IPR003732">
    <property type="entry name" value="Daa-tRNA_deacyls_DTD"/>
</dbReference>
<evidence type="ECO:0000313" key="4">
    <source>
        <dbReference type="Proteomes" id="UP000317557"/>
    </source>
</evidence>
<dbReference type="Gene3D" id="3.50.80.10">
    <property type="entry name" value="D-tyrosyl-tRNA(Tyr) deacylase"/>
    <property type="match status" value="1"/>
</dbReference>
<gene>
    <name evidence="2" type="primary">dtd</name>
    <name evidence="3" type="ORF">SAMN06265219_10636</name>
</gene>
<dbReference type="NCBIfam" id="TIGR00256">
    <property type="entry name" value="D-aminoacyl-tRNA deacylase"/>
    <property type="match status" value="1"/>
</dbReference>
<accession>A0A521CP46</accession>
<comment type="domain">
    <text evidence="2">A Gly-cisPro motif from one monomer fits into the active site of the other monomer to allow specific chiral rejection of L-amino acids.</text>
</comment>
<comment type="similarity">
    <text evidence="1 2">Belongs to the DTD family.</text>
</comment>
<organism evidence="3 4">
    <name type="scientific">Gracilimonas mengyeensis</name>
    <dbReference type="NCBI Taxonomy" id="1302730"/>
    <lineage>
        <taxon>Bacteria</taxon>
        <taxon>Pseudomonadati</taxon>
        <taxon>Balneolota</taxon>
        <taxon>Balneolia</taxon>
        <taxon>Balneolales</taxon>
        <taxon>Balneolaceae</taxon>
        <taxon>Gracilimonas</taxon>
    </lineage>
</organism>
<sequence>MKAVVQRVESSSVTIDNEVTGAIEKGLLVLIGIHQDDTKEQMEWICNKIAKLRIFEDEEGKMNNSVQDVGGGILLVSQFTLYANADKGTRPSFIEAARPEKAEPMYDEMVEWFKANTDLHIQTGEFGAMMSVELVNDGPVTIILEK</sequence>
<dbReference type="GO" id="GO:0000049">
    <property type="term" value="F:tRNA binding"/>
    <property type="evidence" value="ECO:0007669"/>
    <property type="project" value="UniProtKB-UniRule"/>
</dbReference>
<keyword evidence="4" id="KW-1185">Reference proteome</keyword>
<dbReference type="GO" id="GO:0106026">
    <property type="term" value="F:Gly-tRNA(Ala) deacylase activity"/>
    <property type="evidence" value="ECO:0007669"/>
    <property type="project" value="UniProtKB-UniRule"/>
</dbReference>
<dbReference type="InterPro" id="IPR023509">
    <property type="entry name" value="DTD-like_sf"/>
</dbReference>
<name>A0A521CP46_9BACT</name>
<dbReference type="Proteomes" id="UP000317557">
    <property type="component" value="Unassembled WGS sequence"/>
</dbReference>
<dbReference type="EMBL" id="FXTP01000006">
    <property type="protein sequence ID" value="SMO61168.1"/>
    <property type="molecule type" value="Genomic_DNA"/>
</dbReference>
<dbReference type="EC" id="3.1.1.-" evidence="2"/>
<keyword evidence="2" id="KW-0378">Hydrolase</keyword>
<evidence type="ECO:0000256" key="2">
    <source>
        <dbReference type="HAMAP-Rule" id="MF_00518"/>
    </source>
</evidence>
<dbReference type="FunFam" id="3.50.80.10:FF:000001">
    <property type="entry name" value="D-aminoacyl-tRNA deacylase"/>
    <property type="match status" value="1"/>
</dbReference>
<reference evidence="3 4" key="1">
    <citation type="submission" date="2017-05" db="EMBL/GenBank/DDBJ databases">
        <authorList>
            <person name="Varghese N."/>
            <person name="Submissions S."/>
        </authorList>
    </citation>
    <scope>NUCLEOTIDE SEQUENCE [LARGE SCALE GENOMIC DNA]</scope>
    <source>
        <strain evidence="3 4">DSM 21985</strain>
    </source>
</reference>
<comment type="function">
    <text evidence="2">An aminoacyl-tRNA editing enzyme that deacylates mischarged D-aminoacyl-tRNAs. Also deacylates mischarged glycyl-tRNA(Ala), protecting cells against glycine mischarging by AlaRS. Acts via tRNA-based rather than protein-based catalysis; rejects L-amino acids rather than detecting D-amino acids in the active site. By recycling D-aminoacyl-tRNA to D-amino acids and free tRNA molecules, this enzyme counteracts the toxicity associated with the formation of D-aminoacyl-tRNA entities in vivo and helps enforce protein L-homochirality.</text>
</comment>
<dbReference type="GO" id="GO:0005737">
    <property type="term" value="C:cytoplasm"/>
    <property type="evidence" value="ECO:0007669"/>
    <property type="project" value="UniProtKB-SubCell"/>
</dbReference>
<evidence type="ECO:0000313" key="3">
    <source>
        <dbReference type="EMBL" id="SMO61168.1"/>
    </source>
</evidence>
<dbReference type="OrthoDB" id="9801395at2"/>
<keyword evidence="2" id="KW-0820">tRNA-binding</keyword>
<dbReference type="HAMAP" id="MF_00518">
    <property type="entry name" value="Deacylase_Dtd"/>
    <property type="match status" value="1"/>
</dbReference>
<dbReference type="SUPFAM" id="SSF69500">
    <property type="entry name" value="DTD-like"/>
    <property type="match status" value="1"/>
</dbReference>
<dbReference type="AlphaFoldDB" id="A0A521CP46"/>
<feature type="short sequence motif" description="Gly-cisPro motif, important for rejection of L-amino acids" evidence="2">
    <location>
        <begin position="138"/>
        <end position="139"/>
    </location>
</feature>